<evidence type="ECO:0000313" key="3">
    <source>
        <dbReference type="Proteomes" id="UP000007881"/>
    </source>
</evidence>
<dbReference type="RefSeq" id="WP_014437825.1">
    <property type="nucleotide sequence ID" value="NC_017080.1"/>
</dbReference>
<keyword evidence="3" id="KW-1185">Reference proteome</keyword>
<dbReference type="Proteomes" id="UP000007881">
    <property type="component" value="Chromosome"/>
</dbReference>
<dbReference type="EMBL" id="AP012338">
    <property type="protein sequence ID" value="BAM04612.1"/>
    <property type="molecule type" value="Genomic_DNA"/>
</dbReference>
<feature type="coiled-coil region" evidence="1">
    <location>
        <begin position="23"/>
        <end position="54"/>
    </location>
</feature>
<reference evidence="2 3" key="1">
    <citation type="submission" date="2012-02" db="EMBL/GenBank/DDBJ databases">
        <title>Complete genome sequence of Phycisphaera mikurensis NBRC 102666.</title>
        <authorList>
            <person name="Ankai A."/>
            <person name="Hosoyama A."/>
            <person name="Terui Y."/>
            <person name="Sekine M."/>
            <person name="Fukai R."/>
            <person name="Kato Y."/>
            <person name="Nakamura S."/>
            <person name="Yamada-Narita S."/>
            <person name="Kawakoshi A."/>
            <person name="Fukunaga Y."/>
            <person name="Yamazaki S."/>
            <person name="Fujita N."/>
        </authorList>
    </citation>
    <scope>NUCLEOTIDE SEQUENCE [LARGE SCALE GENOMIC DNA]</scope>
    <source>
        <strain evidence="3">NBRC 102666 / KCTC 22515 / FYK2301M01</strain>
    </source>
</reference>
<keyword evidence="1" id="KW-0175">Coiled coil</keyword>
<dbReference type="AlphaFoldDB" id="I0IH74"/>
<sequence length="258" mass="28312">MPDLRTAIAEQTQETSGQLATLLDRARQERFRLLELLKDTREQAERAAETIADMSLPIAQPIAADDDAVARLIGKVERLREAVAGRLESLQQAEVRVDRRLQQLERMEMKLVNLAERLGSIVDEAHGLEPVMKDAAELSGRLGALVAEAKRAGLSDPTLETLGDTDAAADRLAARIQDMIESQNEWLAETFAAADDDIQARGRRFKGEIEALVAYFEDRRAEVLGSLSKQASEATMPETILRLAQDADAEPGTARLAA</sequence>
<protein>
    <submittedName>
        <fullName evidence="2">Uncharacterized protein</fullName>
    </submittedName>
</protein>
<name>I0IH74_PHYMF</name>
<proteinExistence type="predicted"/>
<dbReference type="STRING" id="1142394.PSMK_24530"/>
<evidence type="ECO:0000256" key="1">
    <source>
        <dbReference type="SAM" id="Coils"/>
    </source>
</evidence>
<feature type="coiled-coil region" evidence="1">
    <location>
        <begin position="87"/>
        <end position="124"/>
    </location>
</feature>
<dbReference type="KEGG" id="phm:PSMK_24530"/>
<organism evidence="2 3">
    <name type="scientific">Phycisphaera mikurensis (strain NBRC 102666 / KCTC 22515 / FYK2301M01)</name>
    <dbReference type="NCBI Taxonomy" id="1142394"/>
    <lineage>
        <taxon>Bacteria</taxon>
        <taxon>Pseudomonadati</taxon>
        <taxon>Planctomycetota</taxon>
        <taxon>Phycisphaerae</taxon>
        <taxon>Phycisphaerales</taxon>
        <taxon>Phycisphaeraceae</taxon>
        <taxon>Phycisphaera</taxon>
    </lineage>
</organism>
<accession>I0IH74</accession>
<dbReference type="HOGENOM" id="CLU_1077107_0_0_0"/>
<evidence type="ECO:0000313" key="2">
    <source>
        <dbReference type="EMBL" id="BAM04612.1"/>
    </source>
</evidence>
<gene>
    <name evidence="2" type="ordered locus">PSMK_24530</name>
</gene>